<dbReference type="InterPro" id="IPR007248">
    <property type="entry name" value="Mpv17_PMP22"/>
</dbReference>
<accession>A0A6A6KC92</accession>
<organism evidence="6 7">
    <name type="scientific">Hevea brasiliensis</name>
    <name type="common">Para rubber tree</name>
    <name type="synonym">Siphonia brasiliensis</name>
    <dbReference type="NCBI Taxonomy" id="3981"/>
    <lineage>
        <taxon>Eukaryota</taxon>
        <taxon>Viridiplantae</taxon>
        <taxon>Streptophyta</taxon>
        <taxon>Embryophyta</taxon>
        <taxon>Tracheophyta</taxon>
        <taxon>Spermatophyta</taxon>
        <taxon>Magnoliopsida</taxon>
        <taxon>eudicotyledons</taxon>
        <taxon>Gunneridae</taxon>
        <taxon>Pentapetalae</taxon>
        <taxon>rosids</taxon>
        <taxon>fabids</taxon>
        <taxon>Malpighiales</taxon>
        <taxon>Euphorbiaceae</taxon>
        <taxon>Crotonoideae</taxon>
        <taxon>Micrandreae</taxon>
        <taxon>Hevea</taxon>
    </lineage>
</organism>
<dbReference type="GO" id="GO:0016020">
    <property type="term" value="C:membrane"/>
    <property type="evidence" value="ECO:0007669"/>
    <property type="project" value="UniProtKB-SubCell"/>
</dbReference>
<evidence type="ECO:0008006" key="8">
    <source>
        <dbReference type="Google" id="ProtNLM"/>
    </source>
</evidence>
<dbReference type="PANTHER" id="PTHR11266">
    <property type="entry name" value="PEROXISOMAL MEMBRANE PROTEIN 2, PXMP2 MPV17"/>
    <property type="match status" value="1"/>
</dbReference>
<evidence type="ECO:0000313" key="6">
    <source>
        <dbReference type="EMBL" id="KAF2285975.1"/>
    </source>
</evidence>
<evidence type="ECO:0000313" key="7">
    <source>
        <dbReference type="Proteomes" id="UP000467840"/>
    </source>
</evidence>
<keyword evidence="4" id="KW-1133">Transmembrane helix</keyword>
<keyword evidence="7" id="KW-1185">Reference proteome</keyword>
<dbReference type="Proteomes" id="UP000467840">
    <property type="component" value="Chromosome 3"/>
</dbReference>
<evidence type="ECO:0000256" key="1">
    <source>
        <dbReference type="ARBA" id="ARBA00004141"/>
    </source>
</evidence>
<sequence length="573" mass="64361">MISLRPQTQTWRNERSCIYNSVNSSHTPNLNSVANHGFSPHHFSPWSPSSLQIQKSHLKNLPSSHFLGSKFPQSPIFQNQTRAESWLLNAVVQEELDVIPVQSGDTTDQQEGVVVSQLESEGTELATQVSGFASNEGQLSFEGFSSASSSGIGDDGGRQSELEMDRFIDRTINAMIVLAAGSYAITKLLTIDHDCWHGWTIFEILRYAPQHNWTAYEEALKTNPVLAKMMISGVVYSAGDWIAQCFEGKPLFEFDRARMFRSGLVGFTLHGSLSHYYYQFCEELFPFQDWWVVPAKVAFDQTVWSAIWNSIYYTILGFLRLESPANIFSELKATFWPMLTAGWKLWPFAHLITYGVIPVEQRLLWVDCVELIWVTILSTYSNEKSEARISETPAEASSNSLLKGPPENGVCWSLGNGRLARFWLDAWQPDGLILQRIAIQPILEDLLNETVASYVIATGQWDWGKFDNNDRELDLSPDNMFKLNTDGSLPNSGGIACGEGLIRDSNGQWIKGFKAVFGKTSVLGAKLWSILEDWLAGHLHTHDFGVEVLDTPLADLVPWLMHDLVGVAYFRSV</sequence>
<name>A0A6A6KC92_HEVBR</name>
<comment type="caution">
    <text evidence="6">The sequence shown here is derived from an EMBL/GenBank/DDBJ whole genome shotgun (WGS) entry which is preliminary data.</text>
</comment>
<dbReference type="EMBL" id="JAAGAX010000017">
    <property type="protein sequence ID" value="KAF2285975.1"/>
    <property type="molecule type" value="Genomic_DNA"/>
</dbReference>
<proteinExistence type="inferred from homology"/>
<dbReference type="Pfam" id="PF04117">
    <property type="entry name" value="Mpv17_PMP22"/>
    <property type="match status" value="1"/>
</dbReference>
<reference evidence="6 7" key="1">
    <citation type="journal article" date="2020" name="Mol. Plant">
        <title>The Chromosome-Based Rubber Tree Genome Provides New Insights into Spurge Genome Evolution and Rubber Biosynthesis.</title>
        <authorList>
            <person name="Liu J."/>
            <person name="Shi C."/>
            <person name="Shi C.C."/>
            <person name="Li W."/>
            <person name="Zhang Q.J."/>
            <person name="Zhang Y."/>
            <person name="Li K."/>
            <person name="Lu H.F."/>
            <person name="Shi C."/>
            <person name="Zhu S.T."/>
            <person name="Xiao Z.Y."/>
            <person name="Nan H."/>
            <person name="Yue Y."/>
            <person name="Zhu X.G."/>
            <person name="Wu Y."/>
            <person name="Hong X.N."/>
            <person name="Fan G.Y."/>
            <person name="Tong Y."/>
            <person name="Zhang D."/>
            <person name="Mao C.L."/>
            <person name="Liu Y.L."/>
            <person name="Hao S.J."/>
            <person name="Liu W.Q."/>
            <person name="Lv M.Q."/>
            <person name="Zhang H.B."/>
            <person name="Liu Y."/>
            <person name="Hu-Tang G.R."/>
            <person name="Wang J.P."/>
            <person name="Wang J.H."/>
            <person name="Sun Y.H."/>
            <person name="Ni S.B."/>
            <person name="Chen W.B."/>
            <person name="Zhang X.C."/>
            <person name="Jiao Y.N."/>
            <person name="Eichler E.E."/>
            <person name="Li G.H."/>
            <person name="Liu X."/>
            <person name="Gao L.Z."/>
        </authorList>
    </citation>
    <scope>NUCLEOTIDE SEQUENCE [LARGE SCALE GENOMIC DNA]</scope>
    <source>
        <strain evidence="7">cv. GT1</strain>
        <tissue evidence="6">Leaf</tissue>
    </source>
</reference>
<evidence type="ECO:0000256" key="5">
    <source>
        <dbReference type="ARBA" id="ARBA00023136"/>
    </source>
</evidence>
<dbReference type="GO" id="GO:0005737">
    <property type="term" value="C:cytoplasm"/>
    <property type="evidence" value="ECO:0007669"/>
    <property type="project" value="TreeGrafter"/>
</dbReference>
<evidence type="ECO:0000256" key="4">
    <source>
        <dbReference type="ARBA" id="ARBA00022989"/>
    </source>
</evidence>
<protein>
    <recommendedName>
        <fullName evidence="8">RNase H type-1 domain-containing protein</fullName>
    </recommendedName>
</protein>
<dbReference type="AlphaFoldDB" id="A0A6A6KC92"/>
<dbReference type="PANTHER" id="PTHR11266:SF16">
    <property type="entry name" value="PROTEIN SYM1"/>
    <property type="match status" value="1"/>
</dbReference>
<evidence type="ECO:0000256" key="3">
    <source>
        <dbReference type="ARBA" id="ARBA00022692"/>
    </source>
</evidence>
<keyword evidence="5" id="KW-0472">Membrane</keyword>
<keyword evidence="3" id="KW-0812">Transmembrane</keyword>
<comment type="subcellular location">
    <subcellularLocation>
        <location evidence="1">Membrane</location>
        <topology evidence="1">Multi-pass membrane protein</topology>
    </subcellularLocation>
</comment>
<comment type="similarity">
    <text evidence="2">Belongs to the peroxisomal membrane protein PXMP2/4 family.</text>
</comment>
<evidence type="ECO:0000256" key="2">
    <source>
        <dbReference type="ARBA" id="ARBA00006824"/>
    </source>
</evidence>
<gene>
    <name evidence="6" type="ORF">GH714_009295</name>
</gene>